<dbReference type="EMBL" id="JABBWM010000070">
    <property type="protein sequence ID" value="KAG2096313.1"/>
    <property type="molecule type" value="Genomic_DNA"/>
</dbReference>
<keyword evidence="3" id="KW-1185">Reference proteome</keyword>
<dbReference type="AlphaFoldDB" id="A0A9P7EXB5"/>
<evidence type="ECO:0000256" key="1">
    <source>
        <dbReference type="SAM" id="MobiDB-lite"/>
    </source>
</evidence>
<gene>
    <name evidence="2" type="ORF">F5147DRAFT_656628</name>
</gene>
<protein>
    <submittedName>
        <fullName evidence="2">Uncharacterized protein</fullName>
    </submittedName>
</protein>
<dbReference type="RefSeq" id="XP_041288156.1">
    <property type="nucleotide sequence ID" value="XM_041434139.1"/>
</dbReference>
<evidence type="ECO:0000313" key="2">
    <source>
        <dbReference type="EMBL" id="KAG2096313.1"/>
    </source>
</evidence>
<proteinExistence type="predicted"/>
<dbReference type="GeneID" id="64696398"/>
<dbReference type="Proteomes" id="UP000823399">
    <property type="component" value="Unassembled WGS sequence"/>
</dbReference>
<dbReference type="OrthoDB" id="10575406at2759"/>
<evidence type="ECO:0000313" key="3">
    <source>
        <dbReference type="Proteomes" id="UP000823399"/>
    </source>
</evidence>
<organism evidence="2 3">
    <name type="scientific">Suillus discolor</name>
    <dbReference type="NCBI Taxonomy" id="1912936"/>
    <lineage>
        <taxon>Eukaryota</taxon>
        <taxon>Fungi</taxon>
        <taxon>Dikarya</taxon>
        <taxon>Basidiomycota</taxon>
        <taxon>Agaricomycotina</taxon>
        <taxon>Agaricomycetes</taxon>
        <taxon>Agaricomycetidae</taxon>
        <taxon>Boletales</taxon>
        <taxon>Suillineae</taxon>
        <taxon>Suillaceae</taxon>
        <taxon>Suillus</taxon>
    </lineage>
</organism>
<name>A0A9P7EXB5_9AGAM</name>
<sequence length="248" mass="27334">MENYFQAQPEPTPSTQLEPAVPVIPGPLIINESAIVNITVRLSLASVKMGGQEVGEEEGEKERLTEVMTMGNNMTNFGLYSGPTFNPAISARHLSVTFLKSGASRNCRTVNTVPLTAGMRISPKRQEPLSMHQDGLQTASVCVEPFVAGQMNYLKGCPSRRRSSTIPNRNINPYHGIEVSMGPQNTDSCRIPKKGEVGNIIVVVIWPSVLGFRRKISPYLNADPSARKKYDKIDKAIRLVRRNTDQGR</sequence>
<feature type="region of interest" description="Disordered" evidence="1">
    <location>
        <begin position="159"/>
        <end position="179"/>
    </location>
</feature>
<comment type="caution">
    <text evidence="2">The sequence shown here is derived from an EMBL/GenBank/DDBJ whole genome shotgun (WGS) entry which is preliminary data.</text>
</comment>
<accession>A0A9P7EXB5</accession>
<reference evidence="2" key="1">
    <citation type="journal article" date="2020" name="New Phytol.">
        <title>Comparative genomics reveals dynamic genome evolution in host specialist ectomycorrhizal fungi.</title>
        <authorList>
            <person name="Lofgren L.A."/>
            <person name="Nguyen N.H."/>
            <person name="Vilgalys R."/>
            <person name="Ruytinx J."/>
            <person name="Liao H.L."/>
            <person name="Branco S."/>
            <person name="Kuo A."/>
            <person name="LaButti K."/>
            <person name="Lipzen A."/>
            <person name="Andreopoulos W."/>
            <person name="Pangilinan J."/>
            <person name="Riley R."/>
            <person name="Hundley H."/>
            <person name="Na H."/>
            <person name="Barry K."/>
            <person name="Grigoriev I.V."/>
            <person name="Stajich J.E."/>
            <person name="Kennedy P.G."/>
        </authorList>
    </citation>
    <scope>NUCLEOTIDE SEQUENCE</scope>
    <source>
        <strain evidence="2">FC423</strain>
    </source>
</reference>